<evidence type="ECO:0000256" key="1">
    <source>
        <dbReference type="SAM" id="Phobius"/>
    </source>
</evidence>
<keyword evidence="1" id="KW-1133">Transmembrane helix</keyword>
<reference evidence="2" key="1">
    <citation type="submission" date="2023-10" db="EMBL/GenBank/DDBJ databases">
        <title>Genome assembly of Pristionchus species.</title>
        <authorList>
            <person name="Yoshida K."/>
            <person name="Sommer R.J."/>
        </authorList>
    </citation>
    <scope>NUCLEOTIDE SEQUENCE</scope>
    <source>
        <strain evidence="2">RS5133</strain>
    </source>
</reference>
<gene>
    <name evidence="2" type="ORF">PFISCL1PPCAC_22833</name>
</gene>
<evidence type="ECO:0008006" key="4">
    <source>
        <dbReference type="Google" id="ProtNLM"/>
    </source>
</evidence>
<keyword evidence="3" id="KW-1185">Reference proteome</keyword>
<keyword evidence="1" id="KW-0472">Membrane</keyword>
<evidence type="ECO:0000313" key="2">
    <source>
        <dbReference type="EMBL" id="GMT31536.1"/>
    </source>
</evidence>
<dbReference type="Proteomes" id="UP001432322">
    <property type="component" value="Unassembled WGS sequence"/>
</dbReference>
<feature type="transmembrane region" description="Helical" evidence="1">
    <location>
        <begin position="96"/>
        <end position="116"/>
    </location>
</feature>
<feature type="transmembrane region" description="Helical" evidence="1">
    <location>
        <begin position="26"/>
        <end position="47"/>
    </location>
</feature>
<feature type="non-terminal residue" evidence="2">
    <location>
        <position position="167"/>
    </location>
</feature>
<evidence type="ECO:0000313" key="3">
    <source>
        <dbReference type="Proteomes" id="UP001432322"/>
    </source>
</evidence>
<protein>
    <recommendedName>
        <fullName evidence="4">G protein-coupled receptor</fullName>
    </recommendedName>
</protein>
<comment type="caution">
    <text evidence="2">The sequence shown here is derived from an EMBL/GenBank/DDBJ whole genome shotgun (WGS) entry which is preliminary data.</text>
</comment>
<dbReference type="EMBL" id="BTSY01000006">
    <property type="protein sequence ID" value="GMT31536.1"/>
    <property type="molecule type" value="Genomic_DNA"/>
</dbReference>
<organism evidence="2 3">
    <name type="scientific">Pristionchus fissidentatus</name>
    <dbReference type="NCBI Taxonomy" id="1538716"/>
    <lineage>
        <taxon>Eukaryota</taxon>
        <taxon>Metazoa</taxon>
        <taxon>Ecdysozoa</taxon>
        <taxon>Nematoda</taxon>
        <taxon>Chromadorea</taxon>
        <taxon>Rhabditida</taxon>
        <taxon>Rhabditina</taxon>
        <taxon>Diplogasteromorpha</taxon>
        <taxon>Diplogasteroidea</taxon>
        <taxon>Neodiplogasteridae</taxon>
        <taxon>Pristionchus</taxon>
    </lineage>
</organism>
<keyword evidence="1" id="KW-0812">Transmembrane</keyword>
<feature type="transmembrane region" description="Helical" evidence="1">
    <location>
        <begin position="128"/>
        <end position="148"/>
    </location>
</feature>
<sequence length="167" mass="18717">SGFLLDFPVFFKFSLNIHVKMLEQRCCLAGLFIIGLYAALNLAGALSGEHERCHRPTCFYLLDSLLATITIFIISPLLITIFVARRYSCLLPLSRFLLYFYAMVSIFRLGSLAGTTEASFGSCPTVCILSVLSIVISISLVGGVTFVVEELQEERRMLHYWTDETVE</sequence>
<dbReference type="AlphaFoldDB" id="A0AAV5WKR2"/>
<proteinExistence type="predicted"/>
<name>A0AAV5WKR2_9BILA</name>
<feature type="non-terminal residue" evidence="2">
    <location>
        <position position="1"/>
    </location>
</feature>
<feature type="transmembrane region" description="Helical" evidence="1">
    <location>
        <begin position="59"/>
        <end position="84"/>
    </location>
</feature>
<accession>A0AAV5WKR2</accession>